<dbReference type="InterPro" id="IPR001584">
    <property type="entry name" value="Integrase_cat-core"/>
</dbReference>
<dbReference type="PANTHER" id="PTHR37984:SF5">
    <property type="entry name" value="PROTEIN NYNRIN-LIKE"/>
    <property type="match status" value="1"/>
</dbReference>
<gene>
    <name evidence="3" type="ORF">O181_093552</name>
</gene>
<dbReference type="SUPFAM" id="SSF53098">
    <property type="entry name" value="Ribonuclease H-like"/>
    <property type="match status" value="1"/>
</dbReference>
<dbReference type="GO" id="GO:0015074">
    <property type="term" value="P:DNA integration"/>
    <property type="evidence" value="ECO:0007669"/>
    <property type="project" value="InterPro"/>
</dbReference>
<sequence>MTIAHKDGNIHKNADGLSQWPLPNNISNIAYVPEEASPQIPIEGSSITDLNTTFFEKLRSSYTQDKNFRILCQLLTKDCKDNSFIHALDEIWKKSYDEGIFHLLDGIIYHRTQHKCVMTVVDRSLINLVLKECHDSLFSGHLSEDRTRQKIKTCIWWQMWQKDVSEYCQTCDRCQKANKFIGKRLGNMIKIQKPRNTWENVHMDWVTGLPPGGDRSYNAFLVIVDKFSRAPIFLPFHKDDIAMDTGLLIWNRVISWTGIFTNIISERNLKFISALWTNLHQLFGTNLSFSTAYHPQADGLAKRMIQTLEDMIRRFCAYGLEFKDCDWFAHDWCSLLPALEFPYETSFHASTNQTPAILEKGWNPKLPQDSIRKDLVEIRPTVGCLK</sequence>
<dbReference type="PROSITE" id="PS50994">
    <property type="entry name" value="INTEGRASE"/>
    <property type="match status" value="1"/>
</dbReference>
<dbReference type="AlphaFoldDB" id="A0A9Q3PAL6"/>
<protein>
    <recommendedName>
        <fullName evidence="2">Integrase catalytic domain-containing protein</fullName>
    </recommendedName>
</protein>
<dbReference type="FunFam" id="1.10.340.70:FF:000001">
    <property type="entry name" value="Retrovirus-related Pol polyprotein from transposon gypsy-like Protein"/>
    <property type="match status" value="1"/>
</dbReference>
<name>A0A9Q3PAL6_9BASI</name>
<dbReference type="Proteomes" id="UP000765509">
    <property type="component" value="Unassembled WGS sequence"/>
</dbReference>
<dbReference type="EMBL" id="AVOT02060358">
    <property type="protein sequence ID" value="MBW0553837.1"/>
    <property type="molecule type" value="Genomic_DNA"/>
</dbReference>
<dbReference type="GO" id="GO:0005634">
    <property type="term" value="C:nucleus"/>
    <property type="evidence" value="ECO:0007669"/>
    <property type="project" value="UniProtKB-ARBA"/>
</dbReference>
<reference evidence="3" key="1">
    <citation type="submission" date="2021-03" db="EMBL/GenBank/DDBJ databases">
        <title>Draft genome sequence of rust myrtle Austropuccinia psidii MF-1, a brazilian biotype.</title>
        <authorList>
            <person name="Quecine M.C."/>
            <person name="Pachon D.M.R."/>
            <person name="Bonatelli M.L."/>
            <person name="Correr F.H."/>
            <person name="Franceschini L.M."/>
            <person name="Leite T.F."/>
            <person name="Margarido G.R.A."/>
            <person name="Almeida C.A."/>
            <person name="Ferrarezi J.A."/>
            <person name="Labate C.A."/>
        </authorList>
    </citation>
    <scope>NUCLEOTIDE SEQUENCE</scope>
    <source>
        <strain evidence="3">MF-1</strain>
    </source>
</reference>
<comment type="caution">
    <text evidence="3">The sequence shown here is derived from an EMBL/GenBank/DDBJ whole genome shotgun (WGS) entry which is preliminary data.</text>
</comment>
<dbReference type="Gene3D" id="1.10.340.70">
    <property type="match status" value="1"/>
</dbReference>
<proteinExistence type="predicted"/>
<dbReference type="InterPro" id="IPR012337">
    <property type="entry name" value="RNaseH-like_sf"/>
</dbReference>
<feature type="domain" description="Integrase catalytic" evidence="2">
    <location>
        <begin position="190"/>
        <end position="363"/>
    </location>
</feature>
<keyword evidence="1" id="KW-0694">RNA-binding</keyword>
<dbReference type="InterPro" id="IPR041588">
    <property type="entry name" value="Integrase_H2C2"/>
</dbReference>
<dbReference type="InterPro" id="IPR036397">
    <property type="entry name" value="RNaseH_sf"/>
</dbReference>
<accession>A0A9Q3PAL6</accession>
<dbReference type="GO" id="GO:0003723">
    <property type="term" value="F:RNA binding"/>
    <property type="evidence" value="ECO:0007669"/>
    <property type="project" value="UniProtKB-KW"/>
</dbReference>
<organism evidence="3 4">
    <name type="scientific">Austropuccinia psidii MF-1</name>
    <dbReference type="NCBI Taxonomy" id="1389203"/>
    <lineage>
        <taxon>Eukaryota</taxon>
        <taxon>Fungi</taxon>
        <taxon>Dikarya</taxon>
        <taxon>Basidiomycota</taxon>
        <taxon>Pucciniomycotina</taxon>
        <taxon>Pucciniomycetes</taxon>
        <taxon>Pucciniales</taxon>
        <taxon>Sphaerophragmiaceae</taxon>
        <taxon>Austropuccinia</taxon>
    </lineage>
</organism>
<evidence type="ECO:0000259" key="2">
    <source>
        <dbReference type="PROSITE" id="PS50994"/>
    </source>
</evidence>
<keyword evidence="4" id="KW-1185">Reference proteome</keyword>
<evidence type="ECO:0000313" key="3">
    <source>
        <dbReference type="EMBL" id="MBW0553837.1"/>
    </source>
</evidence>
<dbReference type="Pfam" id="PF17921">
    <property type="entry name" value="Integrase_H2C2"/>
    <property type="match status" value="1"/>
</dbReference>
<evidence type="ECO:0000256" key="1">
    <source>
        <dbReference type="ARBA" id="ARBA00022884"/>
    </source>
</evidence>
<dbReference type="PANTHER" id="PTHR37984">
    <property type="entry name" value="PROTEIN CBG26694"/>
    <property type="match status" value="1"/>
</dbReference>
<evidence type="ECO:0000313" key="4">
    <source>
        <dbReference type="Proteomes" id="UP000765509"/>
    </source>
</evidence>
<dbReference type="InterPro" id="IPR050951">
    <property type="entry name" value="Retrovirus_Pol_polyprotein"/>
</dbReference>
<dbReference type="Gene3D" id="3.30.420.10">
    <property type="entry name" value="Ribonuclease H-like superfamily/Ribonuclease H"/>
    <property type="match status" value="1"/>
</dbReference>
<dbReference type="OrthoDB" id="2595244at2759"/>